<organism evidence="1 2">
    <name type="scientific">Blautia hominis</name>
    <dbReference type="NCBI Taxonomy" id="2025493"/>
    <lineage>
        <taxon>Bacteria</taxon>
        <taxon>Bacillati</taxon>
        <taxon>Bacillota</taxon>
        <taxon>Clostridia</taxon>
        <taxon>Lachnospirales</taxon>
        <taxon>Lachnospiraceae</taxon>
        <taxon>Blautia</taxon>
    </lineage>
</organism>
<dbReference type="EMBL" id="BAABYW010000001">
    <property type="protein sequence ID" value="GAA6410389.1"/>
    <property type="molecule type" value="Genomic_DNA"/>
</dbReference>
<accession>A0ABQ0BG41</accession>
<dbReference type="RefSeq" id="WP_390408774.1">
    <property type="nucleotide sequence ID" value="NZ_BAABYW010000001.1"/>
</dbReference>
<sequence>MSAIRLLQAERQEDIRHLHRQLMSGGVLQRELLEEVESYLIQKNIYDVTLIEEHDFREYKKFLMDSGRHTRQRAIER</sequence>
<protein>
    <submittedName>
        <fullName evidence="1">Uncharacterized protein</fullName>
    </submittedName>
</protein>
<proteinExistence type="predicted"/>
<evidence type="ECO:0000313" key="2">
    <source>
        <dbReference type="Proteomes" id="UP001600943"/>
    </source>
</evidence>
<dbReference type="Proteomes" id="UP001600943">
    <property type="component" value="Unassembled WGS sequence"/>
</dbReference>
<reference evidence="1 2" key="1">
    <citation type="submission" date="2024-04" db="EMBL/GenBank/DDBJ databases">
        <title>Defined microbial consortia suppress multidrug-resistant proinflammatory Enterobacteriaceae via ecological control.</title>
        <authorList>
            <person name="Furuichi M."/>
            <person name="Kawaguchi T."/>
            <person name="Pust M."/>
            <person name="Yasuma K."/>
            <person name="Plichta D."/>
            <person name="Hasegawa N."/>
            <person name="Ohya T."/>
            <person name="Bhattarai S."/>
            <person name="Sasajima S."/>
            <person name="Aoto Y."/>
            <person name="Tuganbaev T."/>
            <person name="Yaginuma M."/>
            <person name="Ueda M."/>
            <person name="Okahashi N."/>
            <person name="Amafuji K."/>
            <person name="Kiridooshi Y."/>
            <person name="Sugita K."/>
            <person name="Strazar M."/>
            <person name="Skelly A."/>
            <person name="Suda W."/>
            <person name="Hattori M."/>
            <person name="Nakamoto N."/>
            <person name="Caballero S."/>
            <person name="Norman J."/>
            <person name="Olle B."/>
            <person name="Tanoue T."/>
            <person name="Arita M."/>
            <person name="Bucci V."/>
            <person name="Atarashi K."/>
            <person name="Xavier R."/>
            <person name="Honda K."/>
        </authorList>
    </citation>
    <scope>NUCLEOTIDE SEQUENCE [LARGE SCALE GENOMIC DNA]</scope>
    <source>
        <strain evidence="2">k04-0078-D8-1</strain>
    </source>
</reference>
<name>A0ABQ0BG41_9FIRM</name>
<keyword evidence="2" id="KW-1185">Reference proteome</keyword>
<evidence type="ECO:0000313" key="1">
    <source>
        <dbReference type="EMBL" id="GAA6410389.1"/>
    </source>
</evidence>
<comment type="caution">
    <text evidence="1">The sequence shown here is derived from an EMBL/GenBank/DDBJ whole genome shotgun (WGS) entry which is preliminary data.</text>
</comment>
<gene>
    <name evidence="1" type="ORF">K040078D81_45060</name>
</gene>